<evidence type="ECO:0000313" key="2">
    <source>
        <dbReference type="Proteomes" id="UP001152561"/>
    </source>
</evidence>
<organism evidence="1 2">
    <name type="scientific">Anisodus acutangulus</name>
    <dbReference type="NCBI Taxonomy" id="402998"/>
    <lineage>
        <taxon>Eukaryota</taxon>
        <taxon>Viridiplantae</taxon>
        <taxon>Streptophyta</taxon>
        <taxon>Embryophyta</taxon>
        <taxon>Tracheophyta</taxon>
        <taxon>Spermatophyta</taxon>
        <taxon>Magnoliopsida</taxon>
        <taxon>eudicotyledons</taxon>
        <taxon>Gunneridae</taxon>
        <taxon>Pentapetalae</taxon>
        <taxon>asterids</taxon>
        <taxon>lamiids</taxon>
        <taxon>Solanales</taxon>
        <taxon>Solanaceae</taxon>
        <taxon>Solanoideae</taxon>
        <taxon>Hyoscyameae</taxon>
        <taxon>Anisodus</taxon>
    </lineage>
</organism>
<name>A0A9Q1RHE6_9SOLA</name>
<evidence type="ECO:0000313" key="1">
    <source>
        <dbReference type="EMBL" id="KAJ8555891.1"/>
    </source>
</evidence>
<dbReference type="EMBL" id="JAJAGQ010000008">
    <property type="protein sequence ID" value="KAJ8555891.1"/>
    <property type="molecule type" value="Genomic_DNA"/>
</dbReference>
<dbReference type="AlphaFoldDB" id="A0A9Q1RHE6"/>
<sequence>MTPVTASTVPLVTVADKNPVMGVAQIEAPVHELPTQNASDKVATTSGVQAGIVSEAAPVAKIQETTKSTQVTTPQVASIPNTIPDVTRPEYPPWQIVQGKTPAAVARGSMSYAKAVTVSVKNDFSELQANAQELSTSVPIDVGDLLQL</sequence>
<dbReference type="Proteomes" id="UP001152561">
    <property type="component" value="Unassembled WGS sequence"/>
</dbReference>
<reference evidence="2" key="1">
    <citation type="journal article" date="2023" name="Proc. Natl. Acad. Sci. U.S.A.">
        <title>Genomic and structural basis for evolution of tropane alkaloid biosynthesis.</title>
        <authorList>
            <person name="Wanga Y.-J."/>
            <person name="Taina T."/>
            <person name="Yua J.-Y."/>
            <person name="Lia J."/>
            <person name="Xua B."/>
            <person name="Chenc J."/>
            <person name="D'Auriad J.C."/>
            <person name="Huanga J.-P."/>
            <person name="Huanga S.-X."/>
        </authorList>
    </citation>
    <scope>NUCLEOTIDE SEQUENCE [LARGE SCALE GENOMIC DNA]</scope>
    <source>
        <strain evidence="2">cv. KIB-2019</strain>
    </source>
</reference>
<keyword evidence="2" id="KW-1185">Reference proteome</keyword>
<proteinExistence type="predicted"/>
<gene>
    <name evidence="1" type="ORF">K7X08_013387</name>
</gene>
<accession>A0A9Q1RHE6</accession>
<comment type="caution">
    <text evidence="1">The sequence shown here is derived from an EMBL/GenBank/DDBJ whole genome shotgun (WGS) entry which is preliminary data.</text>
</comment>
<protein>
    <submittedName>
        <fullName evidence="1">Uncharacterized protein</fullName>
    </submittedName>
</protein>